<dbReference type="PANTHER" id="PTHR48055">
    <property type="entry name" value="LEUCINE-RICH REPEAT RECEPTOR PROTEIN KINASE EMS1"/>
    <property type="match status" value="1"/>
</dbReference>
<feature type="chain" id="PRO_5004171173" evidence="1">
    <location>
        <begin position="17"/>
        <end position="151"/>
    </location>
</feature>
<name>Q0E2M0_ORYSJ</name>
<dbReference type="Proteomes" id="UP000000763">
    <property type="component" value="Chromosome 2"/>
</dbReference>
<sequence>CSIIICLNLRCAYIWCINLLIAEYAYRSKVSVKVDVYSFGVVLLELATGRGPQDGGTESGSCLAKWASKRYNNGGPVADLVDGEIQDPSYLDDMVAVFELGVVCTSEEPASRPPMSDVLHRLMQFDHSGTHSDGVVAKGVFDIDDSSDCIV</sequence>
<dbReference type="GO" id="GO:0004672">
    <property type="term" value="F:protein kinase activity"/>
    <property type="evidence" value="ECO:0007669"/>
    <property type="project" value="InterPro"/>
</dbReference>
<proteinExistence type="predicted"/>
<evidence type="ECO:0000259" key="2">
    <source>
        <dbReference type="Pfam" id="PF07714"/>
    </source>
</evidence>
<dbReference type="AlphaFoldDB" id="Q0E2M0"/>
<reference evidence="4" key="2">
    <citation type="journal article" date="2008" name="Nucleic Acids Res.">
        <title>The rice annotation project database (RAP-DB): 2008 update.</title>
        <authorList>
            <consortium name="The rice annotation project (RAP)"/>
        </authorList>
    </citation>
    <scope>GENOME REANNOTATION</scope>
    <source>
        <strain evidence="4">cv. Nipponbare</strain>
    </source>
</reference>
<accession>Q0E2M0</accession>
<evidence type="ECO:0000313" key="3">
    <source>
        <dbReference type="EMBL" id="BAF08268.2"/>
    </source>
</evidence>
<feature type="signal peptide" evidence="1">
    <location>
        <begin position="1"/>
        <end position="16"/>
    </location>
</feature>
<dbReference type="InterPro" id="IPR011009">
    <property type="entry name" value="Kinase-like_dom_sf"/>
</dbReference>
<dbReference type="InterPro" id="IPR001245">
    <property type="entry name" value="Ser-Thr/Tyr_kinase_cat_dom"/>
</dbReference>
<keyword evidence="1" id="KW-0732">Signal</keyword>
<feature type="non-terminal residue" evidence="3">
    <location>
        <position position="1"/>
    </location>
</feature>
<dbReference type="KEGG" id="dosa:Os02g0227700"/>
<dbReference type="Pfam" id="PF07714">
    <property type="entry name" value="PK_Tyr_Ser-Thr"/>
    <property type="match status" value="1"/>
</dbReference>
<dbReference type="Gene3D" id="1.10.510.10">
    <property type="entry name" value="Transferase(Phosphotransferase) domain 1"/>
    <property type="match status" value="1"/>
</dbReference>
<dbReference type="PANTHER" id="PTHR48055:SF54">
    <property type="entry name" value="PROTEIN KINASE DOMAIN-CONTAINING PROTEIN"/>
    <property type="match status" value="1"/>
</dbReference>
<evidence type="ECO:0000313" key="4">
    <source>
        <dbReference type="Proteomes" id="UP000000763"/>
    </source>
</evidence>
<protein>
    <submittedName>
        <fullName evidence="3">Os02g0227700 protein</fullName>
    </submittedName>
</protein>
<gene>
    <name evidence="3" type="ordered locus">Os02g0227700</name>
</gene>
<dbReference type="InterPro" id="IPR051564">
    <property type="entry name" value="LRR_receptor-like_kinase"/>
</dbReference>
<dbReference type="EMBL" id="AP008208">
    <property type="protein sequence ID" value="BAF08268.2"/>
    <property type="molecule type" value="Genomic_DNA"/>
</dbReference>
<dbReference type="SUPFAM" id="SSF56112">
    <property type="entry name" value="Protein kinase-like (PK-like)"/>
    <property type="match status" value="1"/>
</dbReference>
<organism evidence="3 4">
    <name type="scientific">Oryza sativa subsp. japonica</name>
    <name type="common">Rice</name>
    <dbReference type="NCBI Taxonomy" id="39947"/>
    <lineage>
        <taxon>Eukaryota</taxon>
        <taxon>Viridiplantae</taxon>
        <taxon>Streptophyta</taxon>
        <taxon>Embryophyta</taxon>
        <taxon>Tracheophyta</taxon>
        <taxon>Spermatophyta</taxon>
        <taxon>Magnoliopsida</taxon>
        <taxon>Liliopsida</taxon>
        <taxon>Poales</taxon>
        <taxon>Poaceae</taxon>
        <taxon>BOP clade</taxon>
        <taxon>Oryzoideae</taxon>
        <taxon>Oryzeae</taxon>
        <taxon>Oryzinae</taxon>
        <taxon>Oryza</taxon>
        <taxon>Oryza sativa</taxon>
    </lineage>
</organism>
<reference evidence="3 4" key="1">
    <citation type="journal article" date="2005" name="Nature">
        <title>The map-based sequence of the rice genome.</title>
        <authorList>
            <consortium name="International rice genome sequencing project (IRGSP)"/>
            <person name="Matsumoto T."/>
            <person name="Wu J."/>
            <person name="Kanamori H."/>
            <person name="Katayose Y."/>
            <person name="Fujisawa M."/>
            <person name="Namiki N."/>
            <person name="Mizuno H."/>
            <person name="Yamamoto K."/>
            <person name="Antonio B.A."/>
            <person name="Baba T."/>
            <person name="Sakata K."/>
            <person name="Nagamura Y."/>
            <person name="Aoki H."/>
            <person name="Arikawa K."/>
            <person name="Arita K."/>
            <person name="Bito T."/>
            <person name="Chiden Y."/>
            <person name="Fujitsuka N."/>
            <person name="Fukunaka R."/>
            <person name="Hamada M."/>
            <person name="Harada C."/>
            <person name="Hayashi A."/>
            <person name="Hijishita S."/>
            <person name="Honda M."/>
            <person name="Hosokawa S."/>
            <person name="Ichikawa Y."/>
            <person name="Idonuma A."/>
            <person name="Iijima M."/>
            <person name="Ikeda M."/>
            <person name="Ikeno M."/>
            <person name="Ito K."/>
            <person name="Ito S."/>
            <person name="Ito T."/>
            <person name="Ito Y."/>
            <person name="Ito Y."/>
            <person name="Iwabuchi A."/>
            <person name="Kamiya K."/>
            <person name="Karasawa W."/>
            <person name="Kurita K."/>
            <person name="Katagiri S."/>
            <person name="Kikuta A."/>
            <person name="Kobayashi H."/>
            <person name="Kobayashi N."/>
            <person name="Machita K."/>
            <person name="Maehara T."/>
            <person name="Masukawa M."/>
            <person name="Mizubayashi T."/>
            <person name="Mukai Y."/>
            <person name="Nagasaki H."/>
            <person name="Nagata Y."/>
            <person name="Naito S."/>
            <person name="Nakashima M."/>
            <person name="Nakama Y."/>
            <person name="Nakamichi Y."/>
            <person name="Nakamura M."/>
            <person name="Meguro A."/>
            <person name="Negishi M."/>
            <person name="Ohta I."/>
            <person name="Ohta T."/>
            <person name="Okamoto M."/>
            <person name="Ono N."/>
            <person name="Saji S."/>
            <person name="Sakaguchi M."/>
            <person name="Sakai K."/>
            <person name="Shibata M."/>
            <person name="Shimokawa T."/>
            <person name="Song J."/>
            <person name="Takazaki Y."/>
            <person name="Terasawa K."/>
            <person name="Tsugane M."/>
            <person name="Tsuji K."/>
            <person name="Ueda S."/>
            <person name="Waki K."/>
            <person name="Yamagata H."/>
            <person name="Yamamoto M."/>
            <person name="Yamamoto S."/>
            <person name="Yamane H."/>
            <person name="Yoshiki S."/>
            <person name="Yoshihara R."/>
            <person name="Yukawa K."/>
            <person name="Zhong H."/>
            <person name="Yano M."/>
            <person name="Yuan Q."/>
            <person name="Ouyang S."/>
            <person name="Liu J."/>
            <person name="Jones K.M."/>
            <person name="Gansberger K."/>
            <person name="Moffat K."/>
            <person name="Hill J."/>
            <person name="Bera J."/>
            <person name="Fadrosh D."/>
            <person name="Jin S."/>
            <person name="Johri S."/>
            <person name="Kim M."/>
            <person name="Overton L."/>
            <person name="Reardon M."/>
            <person name="Tsitrin T."/>
            <person name="Vuong H."/>
            <person name="Weaver B."/>
            <person name="Ciecko A."/>
            <person name="Tallon L."/>
            <person name="Jackson J."/>
            <person name="Pai G."/>
            <person name="Aken S.V."/>
            <person name="Utterback T."/>
            <person name="Reidmuller S."/>
            <person name="Feldblyum T."/>
            <person name="Hsiao J."/>
            <person name="Zismann V."/>
            <person name="Iobst S."/>
            <person name="de Vazeille A.R."/>
            <person name="Buell C.R."/>
            <person name="Ying K."/>
            <person name="Li Y."/>
            <person name="Lu T."/>
            <person name="Huang Y."/>
            <person name="Zhao Q."/>
            <person name="Feng Q."/>
            <person name="Zhang L."/>
            <person name="Zhu J."/>
            <person name="Weng Q."/>
            <person name="Mu J."/>
            <person name="Lu Y."/>
            <person name="Fan D."/>
            <person name="Liu Y."/>
            <person name="Guan J."/>
            <person name="Zhang Y."/>
            <person name="Yu S."/>
            <person name="Liu X."/>
            <person name="Zhang Y."/>
            <person name="Hong G."/>
            <person name="Han B."/>
            <person name="Choisne N."/>
            <person name="Demange N."/>
            <person name="Orjeda G."/>
            <person name="Samain S."/>
            <person name="Cattolico L."/>
            <person name="Pelletier E."/>
            <person name="Couloux A."/>
            <person name="Segurens B."/>
            <person name="Wincker P."/>
            <person name="D'Hont A."/>
            <person name="Scarpelli C."/>
            <person name="Weissenbach J."/>
            <person name="Salanoubat M."/>
            <person name="Quetier F."/>
            <person name="Yu Y."/>
            <person name="Kim H.R."/>
            <person name="Rambo T."/>
            <person name="Currie J."/>
            <person name="Collura K."/>
            <person name="Luo M."/>
            <person name="Yang T."/>
            <person name="Ammiraju J.S.S."/>
            <person name="Engler F."/>
            <person name="Soderlund C."/>
            <person name="Wing R.A."/>
            <person name="Palmer L.E."/>
            <person name="de la Bastide M."/>
            <person name="Spiegel L."/>
            <person name="Nascimento L."/>
            <person name="Zutavern T."/>
            <person name="O'Shaughnessy A."/>
            <person name="Dike S."/>
            <person name="Dedhia N."/>
            <person name="Preston R."/>
            <person name="Balija V."/>
            <person name="McCombie W.R."/>
            <person name="Chow T."/>
            <person name="Chen H."/>
            <person name="Chung M."/>
            <person name="Chen C."/>
            <person name="Shaw J."/>
            <person name="Wu H."/>
            <person name="Hsiao K."/>
            <person name="Chao Y."/>
            <person name="Chu M."/>
            <person name="Cheng C."/>
            <person name="Hour A."/>
            <person name="Lee P."/>
            <person name="Lin S."/>
            <person name="Lin Y."/>
            <person name="Liou J."/>
            <person name="Liu S."/>
            <person name="Hsing Y."/>
            <person name="Raghuvanshi S."/>
            <person name="Mohanty A."/>
            <person name="Bharti A.K."/>
            <person name="Gaur A."/>
            <person name="Gupta V."/>
            <person name="Kumar D."/>
            <person name="Ravi V."/>
            <person name="Vij S."/>
            <person name="Kapur A."/>
            <person name="Khurana P."/>
            <person name="Khurana P."/>
            <person name="Khurana J.P."/>
            <person name="Tyagi A.K."/>
            <person name="Gaikwad K."/>
            <person name="Singh A."/>
            <person name="Dalal V."/>
            <person name="Srivastava S."/>
            <person name="Dixit A."/>
            <person name="Pal A.K."/>
            <person name="Ghazi I.A."/>
            <person name="Yadav M."/>
            <person name="Pandit A."/>
            <person name="Bhargava A."/>
            <person name="Sureshbabu K."/>
            <person name="Batra K."/>
            <person name="Sharma T.R."/>
            <person name="Mohapatra T."/>
            <person name="Singh N.K."/>
            <person name="Messing J."/>
            <person name="Nelson A.B."/>
            <person name="Fuks G."/>
            <person name="Kavchok S."/>
            <person name="Keizer G."/>
            <person name="Linton E."/>
            <person name="Llaca V."/>
            <person name="Song R."/>
            <person name="Tanyolac B."/>
            <person name="Young S."/>
            <person name="Ho-Il K."/>
            <person name="Hahn J.H."/>
            <person name="Sangsakoo G."/>
            <person name="Vanavichit A."/>
            <person name="de Mattos Luiz.A.T."/>
            <person name="Zimmer P.D."/>
            <person name="Malone G."/>
            <person name="Dellagostin O."/>
            <person name="de Oliveira A.C."/>
            <person name="Bevan M."/>
            <person name="Bancroft I."/>
            <person name="Minx P."/>
            <person name="Cordum H."/>
            <person name="Wilson R."/>
            <person name="Cheng Z."/>
            <person name="Jin W."/>
            <person name="Jiang J."/>
            <person name="Leong S.A."/>
            <person name="Iwama H."/>
            <person name="Gojobori T."/>
            <person name="Itoh T."/>
            <person name="Niimura Y."/>
            <person name="Fujii Y."/>
            <person name="Habara T."/>
            <person name="Sakai H."/>
            <person name="Sato Y."/>
            <person name="Wilson G."/>
            <person name="Kumar K."/>
            <person name="McCouch S."/>
            <person name="Juretic N."/>
            <person name="Hoen D."/>
            <person name="Wright S."/>
            <person name="Bruskiewich R."/>
            <person name="Bureau T."/>
            <person name="Miyao A."/>
            <person name="Hirochika H."/>
            <person name="Nishikawa T."/>
            <person name="Kadowaki K."/>
            <person name="Sugiura M."/>
            <person name="Burr B."/>
            <person name="Sasaki T."/>
        </authorList>
    </citation>
    <scope>NUCLEOTIDE SEQUENCE [LARGE SCALE GENOMIC DNA]</scope>
    <source>
        <strain evidence="4">cv. Nipponbare</strain>
    </source>
</reference>
<evidence type="ECO:0000256" key="1">
    <source>
        <dbReference type="SAM" id="SignalP"/>
    </source>
</evidence>
<feature type="domain" description="Serine-threonine/tyrosine-protein kinase catalytic" evidence="2">
    <location>
        <begin position="22"/>
        <end position="122"/>
    </location>
</feature>